<protein>
    <submittedName>
        <fullName evidence="7">Glucosylceramidase</fullName>
    </submittedName>
</protein>
<evidence type="ECO:0000256" key="3">
    <source>
        <dbReference type="ARBA" id="ARBA00022801"/>
    </source>
</evidence>
<evidence type="ECO:0000313" key="7">
    <source>
        <dbReference type="EMBL" id="RGQ40899.1"/>
    </source>
</evidence>
<reference evidence="7 8" key="1">
    <citation type="submission" date="2018-08" db="EMBL/GenBank/DDBJ databases">
        <title>A genome reference for cultivated species of the human gut microbiota.</title>
        <authorList>
            <person name="Zou Y."/>
            <person name="Xue W."/>
            <person name="Luo G."/>
        </authorList>
    </citation>
    <scope>NUCLEOTIDE SEQUENCE [LARGE SCALE GENOMIC DNA]</scope>
    <source>
        <strain evidence="7 8">AF28-26</strain>
    </source>
</reference>
<organism evidence="7 8">
    <name type="scientific">[Clostridium] leptum</name>
    <dbReference type="NCBI Taxonomy" id="1535"/>
    <lineage>
        <taxon>Bacteria</taxon>
        <taxon>Bacillati</taxon>
        <taxon>Bacillota</taxon>
        <taxon>Clostridia</taxon>
        <taxon>Eubacteriales</taxon>
        <taxon>Oscillospiraceae</taxon>
        <taxon>Oscillospiraceae incertae sedis</taxon>
    </lineage>
</organism>
<dbReference type="PRINTS" id="PR00843">
    <property type="entry name" value="GLHYDRLASE30"/>
</dbReference>
<sequence>MNGKAVITLPKGGQFVTREISFTFSKDRGQENNAVNLYPDITYQSLDGFGGSATEAAGYVLSQLDDARREEALRAYFGRDGLRYSWLRVPVDSCDFSLSSYCAVTDPNDREFQTFSLKRDFQYIVPLLRQAQALSDTPLSLMLSPWSPPAFMKTNGSRRFGGRLRKDCYSQWAKYLCRYIKEYQNLGFSVKLLSIQNEPKAKQPWDSCLYTAQEEKRFLQEALYPQLQKEGLGEISVCIWDHNKERCFERARDIIDAETDSMVGGVAFHWYSGDHFDALRLIRERYPDKKLVFTEGCVEYHSYVYQNDLANAQLYAHDIIGNLNAGMNLFLDWNLVLNQKGGPNHTGNYCDAPILCDVKRNEIKKQLSYTYLGHFSKYLLPGAKRIAFTQYTSQLEVTAFLNPDGVIVVVIMNQTVLDLPIDFRLNGEMSLIESPSESIMTVLIRPFSAPQEEAF</sequence>
<dbReference type="Gene3D" id="2.60.40.1180">
    <property type="entry name" value="Golgi alpha-mannosidase II"/>
    <property type="match status" value="1"/>
</dbReference>
<feature type="domain" description="Glycosyl hydrolase family 30 beta sandwich" evidence="6">
    <location>
        <begin position="382"/>
        <end position="442"/>
    </location>
</feature>
<dbReference type="Gene3D" id="3.20.20.80">
    <property type="entry name" value="Glycosidases"/>
    <property type="match status" value="1"/>
</dbReference>
<dbReference type="GO" id="GO:0004348">
    <property type="term" value="F:glucosylceramidase activity"/>
    <property type="evidence" value="ECO:0007669"/>
    <property type="project" value="InterPro"/>
</dbReference>
<evidence type="ECO:0000256" key="2">
    <source>
        <dbReference type="ARBA" id="ARBA00022729"/>
    </source>
</evidence>
<dbReference type="Pfam" id="PF17189">
    <property type="entry name" value="Glyco_hydro_30C"/>
    <property type="match status" value="1"/>
</dbReference>
<dbReference type="InterPro" id="IPR013780">
    <property type="entry name" value="Glyco_hydro_b"/>
</dbReference>
<keyword evidence="4" id="KW-0326">Glycosidase</keyword>
<evidence type="ECO:0000259" key="6">
    <source>
        <dbReference type="Pfam" id="PF17189"/>
    </source>
</evidence>
<evidence type="ECO:0000256" key="4">
    <source>
        <dbReference type="RuleBase" id="RU361188"/>
    </source>
</evidence>
<accession>A0A412AXB0</accession>
<keyword evidence="2" id="KW-0732">Signal</keyword>
<dbReference type="InterPro" id="IPR001139">
    <property type="entry name" value="Glyco_hydro_30"/>
</dbReference>
<comment type="caution">
    <text evidence="7">The sequence shown here is derived from an EMBL/GenBank/DDBJ whole genome shotgun (WGS) entry which is preliminary data.</text>
</comment>
<dbReference type="PANTHER" id="PTHR11069">
    <property type="entry name" value="GLUCOSYLCERAMIDASE"/>
    <property type="match status" value="1"/>
</dbReference>
<name>A0A412AXB0_9FIRM</name>
<dbReference type="InterPro" id="IPR033453">
    <property type="entry name" value="Glyco_hydro_30_TIM-barrel"/>
</dbReference>
<dbReference type="Proteomes" id="UP000284751">
    <property type="component" value="Unassembled WGS sequence"/>
</dbReference>
<feature type="domain" description="Glycosyl hydrolase family 30 TIM-barrel" evidence="5">
    <location>
        <begin position="47"/>
        <end position="379"/>
    </location>
</feature>
<evidence type="ECO:0000256" key="1">
    <source>
        <dbReference type="ARBA" id="ARBA00005382"/>
    </source>
</evidence>
<dbReference type="Pfam" id="PF02055">
    <property type="entry name" value="Glyco_hydro_30"/>
    <property type="match status" value="1"/>
</dbReference>
<dbReference type="SUPFAM" id="SSF51445">
    <property type="entry name" value="(Trans)glycosidases"/>
    <property type="match status" value="1"/>
</dbReference>
<gene>
    <name evidence="7" type="ORF">DWY99_07140</name>
</gene>
<dbReference type="InterPro" id="IPR033452">
    <property type="entry name" value="GH30_C"/>
</dbReference>
<keyword evidence="3 4" id="KW-0378">Hydrolase</keyword>
<evidence type="ECO:0000313" key="8">
    <source>
        <dbReference type="Proteomes" id="UP000284751"/>
    </source>
</evidence>
<proteinExistence type="inferred from homology"/>
<dbReference type="GO" id="GO:0016020">
    <property type="term" value="C:membrane"/>
    <property type="evidence" value="ECO:0007669"/>
    <property type="project" value="GOC"/>
</dbReference>
<evidence type="ECO:0000259" key="5">
    <source>
        <dbReference type="Pfam" id="PF02055"/>
    </source>
</evidence>
<dbReference type="GO" id="GO:0006680">
    <property type="term" value="P:glucosylceramide catabolic process"/>
    <property type="evidence" value="ECO:0007669"/>
    <property type="project" value="TreeGrafter"/>
</dbReference>
<comment type="similarity">
    <text evidence="1 4">Belongs to the glycosyl hydrolase 30 family.</text>
</comment>
<dbReference type="PANTHER" id="PTHR11069:SF23">
    <property type="entry name" value="LYSOSOMAL ACID GLUCOSYLCERAMIDASE"/>
    <property type="match status" value="1"/>
</dbReference>
<dbReference type="EMBL" id="QRTC01000023">
    <property type="protein sequence ID" value="RGQ40899.1"/>
    <property type="molecule type" value="Genomic_DNA"/>
</dbReference>
<dbReference type="AlphaFoldDB" id="A0A412AXB0"/>
<dbReference type="InterPro" id="IPR017853">
    <property type="entry name" value="GH"/>
</dbReference>